<comment type="subcellular location">
    <subcellularLocation>
        <location evidence="1 9">Cell inner membrane</location>
        <topology evidence="1 9">Single-pass membrane protein</topology>
    </subcellularLocation>
</comment>
<evidence type="ECO:0000256" key="4">
    <source>
        <dbReference type="ARBA" id="ARBA00022481"/>
    </source>
</evidence>
<comment type="PTM">
    <text evidence="9">Cleaved by prepilin peptidase.</text>
</comment>
<gene>
    <name evidence="11" type="primary">gspI</name>
    <name evidence="11" type="ORF">ACFOMD_00030</name>
</gene>
<dbReference type="InterPro" id="IPR045584">
    <property type="entry name" value="Pilin-like"/>
</dbReference>
<evidence type="ECO:0000256" key="7">
    <source>
        <dbReference type="ARBA" id="ARBA00022989"/>
    </source>
</evidence>
<keyword evidence="4 9" id="KW-0488">Methylation</keyword>
<keyword evidence="12" id="KW-1185">Reference proteome</keyword>
<evidence type="ECO:0000256" key="8">
    <source>
        <dbReference type="ARBA" id="ARBA00023136"/>
    </source>
</evidence>
<dbReference type="Gene3D" id="3.30.1300.30">
    <property type="entry name" value="GSPII I/J protein-like"/>
    <property type="match status" value="1"/>
</dbReference>
<dbReference type="NCBIfam" id="TIGR02532">
    <property type="entry name" value="IV_pilin_GFxxxE"/>
    <property type="match status" value="1"/>
</dbReference>
<dbReference type="Proteomes" id="UP001595615">
    <property type="component" value="Unassembled WGS sequence"/>
</dbReference>
<keyword evidence="8 9" id="KW-0472">Membrane</keyword>
<keyword evidence="3" id="KW-1003">Cell membrane</keyword>
<evidence type="ECO:0000256" key="9">
    <source>
        <dbReference type="RuleBase" id="RU368030"/>
    </source>
</evidence>
<evidence type="ECO:0000256" key="1">
    <source>
        <dbReference type="ARBA" id="ARBA00004377"/>
    </source>
</evidence>
<dbReference type="InterPro" id="IPR003413">
    <property type="entry name" value="T2SS_GspI_C"/>
</dbReference>
<dbReference type="RefSeq" id="WP_380854897.1">
    <property type="nucleotide sequence ID" value="NZ_JBHRXV010000001.1"/>
</dbReference>
<evidence type="ECO:0000256" key="6">
    <source>
        <dbReference type="ARBA" id="ARBA00022692"/>
    </source>
</evidence>
<feature type="transmembrane region" description="Helical" evidence="9">
    <location>
        <begin position="6"/>
        <end position="26"/>
    </location>
</feature>
<reference evidence="12" key="1">
    <citation type="journal article" date="2019" name="Int. J. Syst. Evol. Microbiol.">
        <title>The Global Catalogue of Microorganisms (GCM) 10K type strain sequencing project: providing services to taxonomists for standard genome sequencing and annotation.</title>
        <authorList>
            <consortium name="The Broad Institute Genomics Platform"/>
            <consortium name="The Broad Institute Genome Sequencing Center for Infectious Disease"/>
            <person name="Wu L."/>
            <person name="Ma J."/>
        </authorList>
    </citation>
    <scope>NUCLEOTIDE SEQUENCE [LARGE SCALE GENOMIC DNA]</scope>
    <source>
        <strain evidence="12">KCTC 42644</strain>
    </source>
</reference>
<comment type="similarity">
    <text evidence="2 9">Belongs to the GSP I family.</text>
</comment>
<comment type="function">
    <text evidence="9">Component of the type II secretion system required for the energy-dependent secretion of extracellular factors such as proteases and toxins from the periplasm.</text>
</comment>
<dbReference type="Pfam" id="PF02501">
    <property type="entry name" value="T2SSI"/>
    <property type="match status" value="1"/>
</dbReference>
<keyword evidence="5 9" id="KW-0997">Cell inner membrane</keyword>
<evidence type="ECO:0000256" key="5">
    <source>
        <dbReference type="ARBA" id="ARBA00022519"/>
    </source>
</evidence>
<dbReference type="InterPro" id="IPR012902">
    <property type="entry name" value="N_methyl_site"/>
</dbReference>
<evidence type="ECO:0000256" key="2">
    <source>
        <dbReference type="ARBA" id="ARBA00008358"/>
    </source>
</evidence>
<accession>A0ABV7X8H2</accession>
<dbReference type="PANTHER" id="PTHR38779">
    <property type="entry name" value="TYPE II SECRETION SYSTEM PROTEIN I-RELATED"/>
    <property type="match status" value="1"/>
</dbReference>
<dbReference type="Pfam" id="PF07963">
    <property type="entry name" value="N_methyl"/>
    <property type="match status" value="1"/>
</dbReference>
<keyword evidence="6 9" id="KW-0812">Transmembrane</keyword>
<feature type="domain" description="Type II secretion system protein GspI C-terminal" evidence="10">
    <location>
        <begin position="39"/>
        <end position="113"/>
    </location>
</feature>
<comment type="caution">
    <text evidence="11">The sequence shown here is derived from an EMBL/GenBank/DDBJ whole genome shotgun (WGS) entry which is preliminary data.</text>
</comment>
<organism evidence="11 12">
    <name type="scientific">Sphingoaurantiacus capsulatus</name>
    <dbReference type="NCBI Taxonomy" id="1771310"/>
    <lineage>
        <taxon>Bacteria</taxon>
        <taxon>Pseudomonadati</taxon>
        <taxon>Pseudomonadota</taxon>
        <taxon>Alphaproteobacteria</taxon>
        <taxon>Sphingomonadales</taxon>
        <taxon>Sphingosinicellaceae</taxon>
        <taxon>Sphingoaurantiacus</taxon>
    </lineage>
</organism>
<evidence type="ECO:0000313" key="11">
    <source>
        <dbReference type="EMBL" id="MFC3710939.1"/>
    </source>
</evidence>
<sequence length="120" mass="12682">MRDDGFTLVEVLVALAIFSLAALALLRLQGAAFGTVAHLDEKAIGGIVARNVAVEVLTDVSPPAVGKESGVERNAGRDWAWVREVKSTADTRLQRIDIAVMNSAGTNVAAVTVVRRAVML</sequence>
<dbReference type="PANTHER" id="PTHR38779:SF2">
    <property type="entry name" value="TYPE II SECRETION SYSTEM PROTEIN I-RELATED"/>
    <property type="match status" value="1"/>
</dbReference>
<protein>
    <recommendedName>
        <fullName evidence="9">Type II secretion system protein I</fullName>
        <shortName evidence="9">T2SS minor pseudopilin I</shortName>
    </recommendedName>
</protein>
<dbReference type="SUPFAM" id="SSF54523">
    <property type="entry name" value="Pili subunits"/>
    <property type="match status" value="1"/>
</dbReference>
<evidence type="ECO:0000259" key="10">
    <source>
        <dbReference type="Pfam" id="PF02501"/>
    </source>
</evidence>
<name>A0ABV7X8H2_9SPHN</name>
<evidence type="ECO:0000256" key="3">
    <source>
        <dbReference type="ARBA" id="ARBA00022475"/>
    </source>
</evidence>
<dbReference type="InterPro" id="IPR010052">
    <property type="entry name" value="T2SS_protein-GspI"/>
</dbReference>
<dbReference type="EMBL" id="JBHRXV010000001">
    <property type="protein sequence ID" value="MFC3710939.1"/>
    <property type="molecule type" value="Genomic_DNA"/>
</dbReference>
<comment type="subunit">
    <text evidence="9">Type II secretion is composed of four main components: the outer membrane complex, the inner membrane complex, the cytoplasmic secretion ATPase and the periplasm-spanning pseudopilus.</text>
</comment>
<dbReference type="NCBIfam" id="TIGR01707">
    <property type="entry name" value="gspI"/>
    <property type="match status" value="1"/>
</dbReference>
<proteinExistence type="inferred from homology"/>
<evidence type="ECO:0000313" key="12">
    <source>
        <dbReference type="Proteomes" id="UP001595615"/>
    </source>
</evidence>
<keyword evidence="7 9" id="KW-1133">Transmembrane helix</keyword>